<dbReference type="Gene3D" id="3.40.50.2000">
    <property type="entry name" value="Glycogen Phosphorylase B"/>
    <property type="match status" value="1"/>
</dbReference>
<dbReference type="InterPro" id="IPR029044">
    <property type="entry name" value="Nucleotide-diphossugar_trans"/>
</dbReference>
<dbReference type="Gene3D" id="3.90.550.10">
    <property type="entry name" value="Spore Coat Polysaccharide Biosynthesis Protein SpsA, Chain A"/>
    <property type="match status" value="1"/>
</dbReference>
<dbReference type="RefSeq" id="WP_131607924.1">
    <property type="nucleotide sequence ID" value="NZ_SJSM01000003.1"/>
</dbReference>
<dbReference type="OrthoDB" id="9807209at2"/>
<sequence>MKVHRWIDKYNYKVSFRIIKKYSSQIANGGSVLYALHPLFWKDYLLRILLVLSSIITIKKTAYKNFYSIISCNSSPFFSRDKNPALYIKLRDLISTLFGYRYFVEEETLPLLGSKTVSSKHITFKSFEKPSVSVIINNVTRLDYLYNCLQSLQDNISDQHPYEVIVINRTNDSDIKSFLKDNVKGISLQDVALPAVTTKGDLIYLLSSDTQIKRKSIAFLIETLKNKAINCAGGKLVSKNGLLLSAGDQEFFEDPNHPDFNYQQEVTICRFNNLIIRKDYFSTLNLTNNIPAIYQPLSEAICFNDLILKKDSLEHITLNKEPHYKTILFIDDIIPTPDQDSGSNRIFKIMQLVKALGYHVMFLPANGEKKAHYFEQMVLEGFEVLYRFPNRKGMIQILMTRLHRIDMVWLCKPHNNEQFKFLFEKKKDLRWIYDTIDLHFLRLQREGELSKDDNLIQSANAIKLVELDIAKHADLTIAITNDEQIILQKEQINNVAVIPNIHEMKTTPEEAKSFSTRNGLLFIGGYLHKPNIDAAEWLVKEIMPIIWEQDPSITLTLLGSSPTKEVLALQSARVIVPGYIHDVSSYFNNNRIFVAPLRFGAGMKGKIGQSLEFGLPIVSTNIGVEGIGLTDGHDVIVANDTIAFAEKIMQLYSSPELWTEIRNNSINVLKAYTPEVVKQQLDRLLKTIN</sequence>
<proteinExistence type="predicted"/>
<reference evidence="1 2" key="1">
    <citation type="submission" date="2019-02" db="EMBL/GenBank/DDBJ databases">
        <title>Pedobacter sp. RP-3-8 sp. nov., isolated from Arctic soil.</title>
        <authorList>
            <person name="Dahal R.H."/>
        </authorList>
    </citation>
    <scope>NUCLEOTIDE SEQUENCE [LARGE SCALE GENOMIC DNA]</scope>
    <source>
        <strain evidence="1 2">RP-3-8</strain>
    </source>
</reference>
<protein>
    <submittedName>
        <fullName evidence="1">Glycosyltransferase</fullName>
    </submittedName>
</protein>
<gene>
    <name evidence="1" type="ORF">EZ444_06505</name>
</gene>
<dbReference type="PANTHER" id="PTHR12526">
    <property type="entry name" value="GLYCOSYLTRANSFERASE"/>
    <property type="match status" value="1"/>
</dbReference>
<dbReference type="CDD" id="cd03801">
    <property type="entry name" value="GT4_PimA-like"/>
    <property type="match status" value="1"/>
</dbReference>
<dbReference type="Proteomes" id="UP000291117">
    <property type="component" value="Unassembled WGS sequence"/>
</dbReference>
<dbReference type="GO" id="GO:0016740">
    <property type="term" value="F:transferase activity"/>
    <property type="evidence" value="ECO:0007669"/>
    <property type="project" value="UniProtKB-KW"/>
</dbReference>
<dbReference type="AlphaFoldDB" id="A0A4R0NFW3"/>
<evidence type="ECO:0000313" key="2">
    <source>
        <dbReference type="Proteomes" id="UP000291117"/>
    </source>
</evidence>
<dbReference type="Pfam" id="PF13692">
    <property type="entry name" value="Glyco_trans_1_4"/>
    <property type="match status" value="1"/>
</dbReference>
<keyword evidence="1" id="KW-0808">Transferase</keyword>
<organism evidence="1 2">
    <name type="scientific">Pedobacter hiemivivus</name>
    <dbReference type="NCBI Taxonomy" id="2530454"/>
    <lineage>
        <taxon>Bacteria</taxon>
        <taxon>Pseudomonadati</taxon>
        <taxon>Bacteroidota</taxon>
        <taxon>Sphingobacteriia</taxon>
        <taxon>Sphingobacteriales</taxon>
        <taxon>Sphingobacteriaceae</taxon>
        <taxon>Pedobacter</taxon>
    </lineage>
</organism>
<name>A0A4R0NFW3_9SPHI</name>
<accession>A0A4R0NFW3</accession>
<comment type="caution">
    <text evidence="1">The sequence shown here is derived from an EMBL/GenBank/DDBJ whole genome shotgun (WGS) entry which is preliminary data.</text>
</comment>
<keyword evidence="2" id="KW-1185">Reference proteome</keyword>
<dbReference type="EMBL" id="SJSM01000003">
    <property type="protein sequence ID" value="TCC97564.1"/>
    <property type="molecule type" value="Genomic_DNA"/>
</dbReference>
<evidence type="ECO:0000313" key="1">
    <source>
        <dbReference type="EMBL" id="TCC97564.1"/>
    </source>
</evidence>
<dbReference type="SUPFAM" id="SSF53756">
    <property type="entry name" value="UDP-Glycosyltransferase/glycogen phosphorylase"/>
    <property type="match status" value="1"/>
</dbReference>
<dbReference type="SUPFAM" id="SSF53448">
    <property type="entry name" value="Nucleotide-diphospho-sugar transferases"/>
    <property type="match status" value="1"/>
</dbReference>